<dbReference type="InterPro" id="IPR022041">
    <property type="entry name" value="Methyltransf_FA"/>
</dbReference>
<evidence type="ECO:0000313" key="2">
    <source>
        <dbReference type="Proteomes" id="UP000694845"/>
    </source>
</evidence>
<dbReference type="RefSeq" id="XP_022100076.1">
    <property type="nucleotide sequence ID" value="XM_022244384.1"/>
</dbReference>
<name>A0A8B7Z9Z7_ACAPL</name>
<dbReference type="OMA" id="HNETRST"/>
<accession>A0A8B7Z9Z7</accession>
<dbReference type="GeneID" id="110984329"/>
<dbReference type="PANTHER" id="PTHR36695">
    <property type="entry name" value="AGAP008648-PA"/>
    <property type="match status" value="1"/>
</dbReference>
<dbReference type="AlphaFoldDB" id="A0A8B7Z9Z7"/>
<gene>
    <name evidence="3" type="primary">LOC110984329</name>
</gene>
<reference evidence="3" key="1">
    <citation type="submission" date="2025-08" db="UniProtKB">
        <authorList>
            <consortium name="RefSeq"/>
        </authorList>
    </citation>
    <scope>IDENTIFICATION</scope>
</reference>
<dbReference type="Proteomes" id="UP000694845">
    <property type="component" value="Unplaced"/>
</dbReference>
<protein>
    <submittedName>
        <fullName evidence="3">C3 and PZP-like alpha-2-macroglobulin domain-containing protein 8</fullName>
    </submittedName>
</protein>
<keyword evidence="2" id="KW-1185">Reference proteome</keyword>
<evidence type="ECO:0000259" key="1">
    <source>
        <dbReference type="Pfam" id="PF12248"/>
    </source>
</evidence>
<dbReference type="OrthoDB" id="2142040at2759"/>
<dbReference type="PANTHER" id="PTHR36695:SF12">
    <property type="entry name" value="AGAP008648-PA"/>
    <property type="match status" value="1"/>
</dbReference>
<feature type="domain" description="Farnesoic acid O-methyl transferase" evidence="1">
    <location>
        <begin position="16"/>
        <end position="141"/>
    </location>
</feature>
<dbReference type="Pfam" id="PF12248">
    <property type="entry name" value="Methyltransf_FA"/>
    <property type="match status" value="1"/>
</dbReference>
<sequence>MPHRFDFVLRPIIPPFRLNFKVKAKADAIVALAGNETEASVFAEIGIGGWSNSKSSIRACYSQICQKLLGDDAVHDETGIISDVESRPFWIEYKGGVVTVGKGGQTEAFMEWDAKAYHMKSPVPVHVGISTYHINRGNWTFYQFCP</sequence>
<evidence type="ECO:0000313" key="3">
    <source>
        <dbReference type="RefSeq" id="XP_022100076.1"/>
    </source>
</evidence>
<dbReference type="KEGG" id="aplc:110984329"/>
<organism evidence="2 3">
    <name type="scientific">Acanthaster planci</name>
    <name type="common">Crown-of-thorns starfish</name>
    <dbReference type="NCBI Taxonomy" id="133434"/>
    <lineage>
        <taxon>Eukaryota</taxon>
        <taxon>Metazoa</taxon>
        <taxon>Echinodermata</taxon>
        <taxon>Eleutherozoa</taxon>
        <taxon>Asterozoa</taxon>
        <taxon>Asteroidea</taxon>
        <taxon>Valvatacea</taxon>
        <taxon>Valvatida</taxon>
        <taxon>Acanthasteridae</taxon>
        <taxon>Acanthaster</taxon>
    </lineage>
</organism>
<proteinExistence type="predicted"/>